<keyword evidence="3" id="KW-1015">Disulfide bond</keyword>
<evidence type="ECO:0000313" key="8">
    <source>
        <dbReference type="Proteomes" id="UP000008854"/>
    </source>
</evidence>
<evidence type="ECO:0000256" key="4">
    <source>
        <dbReference type="ARBA" id="ARBA00023180"/>
    </source>
</evidence>
<dbReference type="FunFam" id="2.60.120.290:FF:000003">
    <property type="entry name" value="Neuropilin"/>
    <property type="match status" value="1"/>
</dbReference>
<dbReference type="InParanoid" id="A0A5K4FEK0"/>
<dbReference type="SMART" id="SM00042">
    <property type="entry name" value="CUB"/>
    <property type="match status" value="1"/>
</dbReference>
<feature type="region of interest" description="Disordered" evidence="6">
    <location>
        <begin position="92"/>
        <end position="140"/>
    </location>
</feature>
<dbReference type="InterPro" id="IPR000859">
    <property type="entry name" value="CUB_dom"/>
</dbReference>
<dbReference type="CDD" id="cd00041">
    <property type="entry name" value="CUB"/>
    <property type="match status" value="1"/>
</dbReference>
<feature type="domain" description="CUB" evidence="7">
    <location>
        <begin position="173"/>
        <end position="291"/>
    </location>
</feature>
<evidence type="ECO:0000256" key="6">
    <source>
        <dbReference type="SAM" id="MobiDB-lite"/>
    </source>
</evidence>
<feature type="compositionally biased region" description="Low complexity" evidence="6">
    <location>
        <begin position="92"/>
        <end position="130"/>
    </location>
</feature>
<name>A0A5K4FEK0_SCHMA</name>
<evidence type="ECO:0000256" key="2">
    <source>
        <dbReference type="ARBA" id="ARBA00022737"/>
    </source>
</evidence>
<evidence type="ECO:0000313" key="9">
    <source>
        <dbReference type="WBParaSite" id="Smp_342090.1"/>
    </source>
</evidence>
<feature type="region of interest" description="Disordered" evidence="6">
    <location>
        <begin position="515"/>
        <end position="538"/>
    </location>
</feature>
<reference evidence="9" key="2">
    <citation type="submission" date="2019-11" db="UniProtKB">
        <authorList>
            <consortium name="WormBaseParasite"/>
        </authorList>
    </citation>
    <scope>IDENTIFICATION</scope>
    <source>
        <strain evidence="9">Puerto Rican</strain>
    </source>
</reference>
<accession>A0A5K4FEK0</accession>
<comment type="caution">
    <text evidence="5">Lacks conserved residue(s) required for the propagation of feature annotation.</text>
</comment>
<evidence type="ECO:0000256" key="1">
    <source>
        <dbReference type="ARBA" id="ARBA00022729"/>
    </source>
</evidence>
<dbReference type="WBParaSite" id="Smp_342090.1">
    <property type="protein sequence ID" value="Smp_342090.1"/>
    <property type="gene ID" value="Smp_342090"/>
</dbReference>
<feature type="compositionally biased region" description="Polar residues" evidence="6">
    <location>
        <begin position="924"/>
        <end position="935"/>
    </location>
</feature>
<keyword evidence="4" id="KW-0325">Glycoprotein</keyword>
<dbReference type="PROSITE" id="PS01180">
    <property type="entry name" value="CUB"/>
    <property type="match status" value="1"/>
</dbReference>
<dbReference type="STRING" id="6183.A0A5K4FEK0"/>
<dbReference type="Proteomes" id="UP000008854">
    <property type="component" value="Unassembled WGS sequence"/>
</dbReference>
<proteinExistence type="predicted"/>
<evidence type="ECO:0000256" key="5">
    <source>
        <dbReference type="PROSITE-ProRule" id="PRU00059"/>
    </source>
</evidence>
<keyword evidence="2" id="KW-0677">Repeat</keyword>
<protein>
    <submittedName>
        <fullName evidence="9">CUB domain-containing protein</fullName>
    </submittedName>
</protein>
<sequence>MVQSYNSLTNMFITNWRNIINRYIWITALLVIHVQCETDLFKSNKLIIGSLIEMDYWSLYRLPNQSTVCNQFINSYYLDDLKEDGRSVPLSKSSLSSGISSSSTSSSSIPTSSSSSSSSSSTSSSLSGSTNLRDRNNPTNWVDTIEFDPIGIGGLMQLPKQEKSHLFDYNQRLKTVLRNRQPTLFTFTSPLYPDNYPPNTDCIKVIKAPQKDQQIILDFRGPFQFEPSADCINDYLEVRDGEYGFSPLIGRFCSDNRQLHSIKSTGQWLRLRFHSDFSIEKAGFQAVYYFSKLRNIDEPLPQKPIVTTTIIIDNEMIFETKDLIKLWNDYTETLIKTKSHPVDRLIEVIIDFRTNQSDLMLMIHLKFVKFQFIDPECKNNLIEIYDEFFLSNRDTILPIPSVLLKRSKVQIPINEQFTPRVLKACNQPYLEPFIHKLGRSIVRILISPEIRTTESIEYGHMNISKPITKLPEIKIIITALKKAFCENDWVPCVRPTDYVAYKEYFNLTVRSKSRDKQINSDHNNNDNDKQNNKFSKLQTTTPLTMTTIKSNEMITNPIVLKHHSTLPKIIYCLSPNLICNNRINCPNGEDEEMCPRPPGGLEAFDIPVHKHDSIDDLNIQTTEQTSTTRKIDSLSSTSEDDDEFRHHTPIIAGLLGFCAICGLISAGMTLVNRSKKQKHPNFGSVCNSILFESGTSLITALESSGSLSNFKTLQINDFKCENLNFVDNLNQKTQCNEVPFNVSSVTTIGTFVSKTTLTTTTTNVTGTLKKEDNKPSETSCKCTYFSCTNLCSNNTSTIPTLNKQTTLTIDDNDDDNGVDDVEDQEQTSDIDNVIKYDLKSTTTGLAEIFDRATKPLGYIHKLDSSPAWNQSINYHSNTIHQLREVQKKKPTYNSFNLYEYPTNRSLGQLPNTLVIPVAKLSKGSHSPTVKQQTTPKPYYKSEVSRSDPFSLKEQSKFHETNDGRSHWDEHLKFDNLRRSFSVRPIKTNNSAFTPYISCTSLKQKILPNELLELNLNDKNNLKTYYQPRYSLEQQLNSDINIFSILNTEHQQQQQHQSQQWKREQKRKHFKGIAPKRAKHENNFMFQEQSQLRNIPLHQRIGIPQKDLSQYTQEPHSTPRELFTLNKLSQFTNGELLDMENENYPHHYKLSKKEIKHILPSLTNMTMMKPTTTTVSVTPVTSTTNNIMSNVRYHHTKLYHPHVVVPPSTALPSSSSPSNWIIIPNQKQRDNQKQNCHHGGDESSSCISQNDNESETTSDGNDLRQQNSKFKYKILPRGIDQSMDPMKTIRKSAKRMKYYESDSANIDQDSISRELLNNNVARKNSSPTTHSLITSTTNINNNICKPIFENLHLFESSSDIFQCNCKLSSNSKYHFPSSYSVIDGTLSDVKTRDGNAGGSIVRKNASWNDMSYKNEYLCYHDDDDVEEDDEEDDDELDEQTNGNTEQSSEVDDSSVERVEDPNGFINLQDNQLPDATLSPDSSTSEESQCQLNMSSHTTPMRRSHETAVVIITSKGRTVQSTKTT</sequence>
<feature type="region of interest" description="Disordered" evidence="6">
    <location>
        <begin position="1423"/>
        <end position="1523"/>
    </location>
</feature>
<dbReference type="Pfam" id="PF00431">
    <property type="entry name" value="CUB"/>
    <property type="match status" value="1"/>
</dbReference>
<feature type="compositionally biased region" description="Polar residues" evidence="6">
    <location>
        <begin position="1464"/>
        <end position="1499"/>
    </location>
</feature>
<evidence type="ECO:0000259" key="7">
    <source>
        <dbReference type="PROSITE" id="PS01180"/>
    </source>
</evidence>
<keyword evidence="8" id="KW-1185">Reference proteome</keyword>
<dbReference type="AlphaFoldDB" id="A0A5K4FEK0"/>
<reference evidence="8" key="1">
    <citation type="journal article" date="2012" name="PLoS Negl. Trop. Dis.">
        <title>A systematically improved high quality genome and transcriptome of the human blood fluke Schistosoma mansoni.</title>
        <authorList>
            <person name="Protasio A.V."/>
            <person name="Tsai I.J."/>
            <person name="Babbage A."/>
            <person name="Nichol S."/>
            <person name="Hunt M."/>
            <person name="Aslett M.A."/>
            <person name="De Silva N."/>
            <person name="Velarde G.S."/>
            <person name="Anderson T.J."/>
            <person name="Clark R.C."/>
            <person name="Davidson C."/>
            <person name="Dillon G.P."/>
            <person name="Holroyd N.E."/>
            <person name="LoVerde P.T."/>
            <person name="Lloyd C."/>
            <person name="McQuillan J."/>
            <person name="Oliveira G."/>
            <person name="Otto T.D."/>
            <person name="Parker-Manuel S.J."/>
            <person name="Quail M.A."/>
            <person name="Wilson R.A."/>
            <person name="Zerlotini A."/>
            <person name="Dunne D.W."/>
            <person name="Berriman M."/>
        </authorList>
    </citation>
    <scope>NUCLEOTIDE SEQUENCE [LARGE SCALE GENOMIC DNA]</scope>
    <source>
        <strain evidence="8">Puerto Rican</strain>
    </source>
</reference>
<organism evidence="8 9">
    <name type="scientific">Schistosoma mansoni</name>
    <name type="common">Blood fluke</name>
    <dbReference type="NCBI Taxonomy" id="6183"/>
    <lineage>
        <taxon>Eukaryota</taxon>
        <taxon>Metazoa</taxon>
        <taxon>Spiralia</taxon>
        <taxon>Lophotrochozoa</taxon>
        <taxon>Platyhelminthes</taxon>
        <taxon>Trematoda</taxon>
        <taxon>Digenea</taxon>
        <taxon>Strigeidida</taxon>
        <taxon>Schistosomatoidea</taxon>
        <taxon>Schistosomatidae</taxon>
        <taxon>Schistosoma</taxon>
    </lineage>
</organism>
<dbReference type="InterPro" id="IPR035914">
    <property type="entry name" value="Sperma_CUB_dom_sf"/>
</dbReference>
<keyword evidence="1" id="KW-0732">Signal</keyword>
<feature type="compositionally biased region" description="Polar residues" evidence="6">
    <location>
        <begin position="1241"/>
        <end position="1268"/>
    </location>
</feature>
<feature type="region of interest" description="Disordered" evidence="6">
    <location>
        <begin position="924"/>
        <end position="945"/>
    </location>
</feature>
<dbReference type="SUPFAM" id="SSF49854">
    <property type="entry name" value="Spermadhesin, CUB domain"/>
    <property type="match status" value="1"/>
</dbReference>
<evidence type="ECO:0000256" key="3">
    <source>
        <dbReference type="ARBA" id="ARBA00023157"/>
    </source>
</evidence>
<dbReference type="Gene3D" id="2.60.120.290">
    <property type="entry name" value="Spermadhesin, CUB domain"/>
    <property type="match status" value="1"/>
</dbReference>
<feature type="compositionally biased region" description="Basic and acidic residues" evidence="6">
    <location>
        <begin position="515"/>
        <end position="531"/>
    </location>
</feature>
<dbReference type="PANTHER" id="PTHR24251:SF28">
    <property type="entry name" value="NEUROPILIN AND TOLLOID-LIKE, ISOFORM B"/>
    <property type="match status" value="1"/>
</dbReference>
<feature type="compositionally biased region" description="Acidic residues" evidence="6">
    <location>
        <begin position="1423"/>
        <end position="1437"/>
    </location>
</feature>
<feature type="region of interest" description="Disordered" evidence="6">
    <location>
        <begin position="1227"/>
        <end position="1272"/>
    </location>
</feature>
<dbReference type="PANTHER" id="PTHR24251">
    <property type="entry name" value="OVOCHYMASE-RELATED"/>
    <property type="match status" value="1"/>
</dbReference>
<feature type="compositionally biased region" description="Polar residues" evidence="6">
    <location>
        <begin position="1513"/>
        <end position="1523"/>
    </location>
</feature>